<organism evidence="1 2">
    <name type="scientific">Kribbella solani</name>
    <dbReference type="NCBI Taxonomy" id="236067"/>
    <lineage>
        <taxon>Bacteria</taxon>
        <taxon>Bacillati</taxon>
        <taxon>Actinomycetota</taxon>
        <taxon>Actinomycetes</taxon>
        <taxon>Propionibacteriales</taxon>
        <taxon>Kribbellaceae</taxon>
        <taxon>Kribbella</taxon>
    </lineage>
</organism>
<dbReference type="Proteomes" id="UP000558997">
    <property type="component" value="Unassembled WGS sequence"/>
</dbReference>
<keyword evidence="2" id="KW-1185">Reference proteome</keyword>
<evidence type="ECO:0000313" key="2">
    <source>
        <dbReference type="Proteomes" id="UP000558997"/>
    </source>
</evidence>
<comment type="caution">
    <text evidence="1">The sequence shown here is derived from an EMBL/GenBank/DDBJ whole genome shotgun (WGS) entry which is preliminary data.</text>
</comment>
<dbReference type="EMBL" id="JACHNF010000001">
    <property type="protein sequence ID" value="MBB5983738.1"/>
    <property type="molecule type" value="Genomic_DNA"/>
</dbReference>
<accession>A0A841E916</accession>
<reference evidence="1 2" key="1">
    <citation type="submission" date="2020-08" db="EMBL/GenBank/DDBJ databases">
        <title>Sequencing the genomes of 1000 actinobacteria strains.</title>
        <authorList>
            <person name="Klenk H.-P."/>
        </authorList>
    </citation>
    <scope>NUCLEOTIDE SEQUENCE [LARGE SCALE GENOMIC DNA]</scope>
    <source>
        <strain evidence="1 2">DSM 17294</strain>
    </source>
</reference>
<gene>
    <name evidence="1" type="ORF">HDA44_007079</name>
</gene>
<sequence>MKTYELRIQGFSGTGEALAMQEPVARVLCPVEAHNGPCDVPWGFTLADDTDDLLLGIYATPEKAAEVADQVRAVVGGRTVSLAEGAPGRFEELIEQYQIEHPED</sequence>
<protein>
    <submittedName>
        <fullName evidence="1">Uncharacterized protein</fullName>
    </submittedName>
</protein>
<name>A0A841E916_9ACTN</name>
<evidence type="ECO:0000313" key="1">
    <source>
        <dbReference type="EMBL" id="MBB5983738.1"/>
    </source>
</evidence>
<proteinExistence type="predicted"/>
<dbReference type="AlphaFoldDB" id="A0A841E916"/>
<dbReference type="RefSeq" id="WP_184841993.1">
    <property type="nucleotide sequence ID" value="NZ_BAAAVN010000012.1"/>
</dbReference>